<gene>
    <name evidence="9" type="primary">cycs</name>
    <name evidence="9" type="ORF">NMK_2248</name>
</gene>
<dbReference type="OrthoDB" id="9805828at2"/>
<evidence type="ECO:0000256" key="4">
    <source>
        <dbReference type="ARBA" id="ARBA00022982"/>
    </source>
</evidence>
<sequence length="125" mass="13324">MKNLKISALLAGWMLAALPTAHAAGDAVRGAKAFDEECAECHSLKEGKNKKGPSLNAILGRKSASIADFNYSDAMRAYNQAWTAQAIDAYIKAPKKAVPGGKMKYEGLADDGARQDIIAFLSSQH</sequence>
<evidence type="ECO:0000256" key="1">
    <source>
        <dbReference type="ARBA" id="ARBA00022448"/>
    </source>
</evidence>
<evidence type="ECO:0000259" key="8">
    <source>
        <dbReference type="PROSITE" id="PS51007"/>
    </source>
</evidence>
<dbReference type="GO" id="GO:0020037">
    <property type="term" value="F:heme binding"/>
    <property type="evidence" value="ECO:0007669"/>
    <property type="project" value="InterPro"/>
</dbReference>
<name>A0A2R5FA02_9PROT</name>
<dbReference type="GO" id="GO:0009055">
    <property type="term" value="F:electron transfer activity"/>
    <property type="evidence" value="ECO:0007669"/>
    <property type="project" value="InterPro"/>
</dbReference>
<dbReference type="InterPro" id="IPR036909">
    <property type="entry name" value="Cyt_c-like_dom_sf"/>
</dbReference>
<evidence type="ECO:0000313" key="10">
    <source>
        <dbReference type="Proteomes" id="UP000245081"/>
    </source>
</evidence>
<reference evidence="9 10" key="1">
    <citation type="journal article" date="2018" name="Environ. Microbiol.">
        <title>Isolation and genomic characterization of Novimethylophilus kurashikiensis gen. nov. sp. nov., a new lanthanide-dependent methylotrophic species of Methylophilaceae.</title>
        <authorList>
            <person name="Lv H."/>
            <person name="Sahin N."/>
            <person name="Tani A."/>
        </authorList>
    </citation>
    <scope>NUCLEOTIDE SEQUENCE [LARGE SCALE GENOMIC DNA]</scope>
    <source>
        <strain evidence="9 10">La2-4</strain>
    </source>
</reference>
<dbReference type="PROSITE" id="PS51007">
    <property type="entry name" value="CYTC"/>
    <property type="match status" value="1"/>
</dbReference>
<accession>A0A2R5FA02</accession>
<keyword evidence="7" id="KW-0732">Signal</keyword>
<dbReference type="RefSeq" id="WP_109015837.1">
    <property type="nucleotide sequence ID" value="NZ_BDOQ01000009.1"/>
</dbReference>
<dbReference type="PRINTS" id="PR00604">
    <property type="entry name" value="CYTCHRMECIAB"/>
</dbReference>
<dbReference type="Proteomes" id="UP000245081">
    <property type="component" value="Unassembled WGS sequence"/>
</dbReference>
<keyword evidence="1" id="KW-0813">Transport</keyword>
<keyword evidence="5 6" id="KW-0408">Iron</keyword>
<keyword evidence="10" id="KW-1185">Reference proteome</keyword>
<dbReference type="Gene3D" id="1.10.760.10">
    <property type="entry name" value="Cytochrome c-like domain"/>
    <property type="match status" value="1"/>
</dbReference>
<keyword evidence="3 6" id="KW-0479">Metal-binding</keyword>
<dbReference type="InterPro" id="IPR002327">
    <property type="entry name" value="Cyt_c_1A/1B"/>
</dbReference>
<evidence type="ECO:0000256" key="6">
    <source>
        <dbReference type="PROSITE-ProRule" id="PRU00433"/>
    </source>
</evidence>
<keyword evidence="4" id="KW-0249">Electron transport</keyword>
<dbReference type="PANTHER" id="PTHR11961">
    <property type="entry name" value="CYTOCHROME C"/>
    <property type="match status" value="1"/>
</dbReference>
<dbReference type="AlphaFoldDB" id="A0A2R5FA02"/>
<evidence type="ECO:0000256" key="3">
    <source>
        <dbReference type="ARBA" id="ARBA00022723"/>
    </source>
</evidence>
<comment type="caution">
    <text evidence="9">The sequence shown here is derived from an EMBL/GenBank/DDBJ whole genome shotgun (WGS) entry which is preliminary data.</text>
</comment>
<dbReference type="InterPro" id="IPR009056">
    <property type="entry name" value="Cyt_c-like_dom"/>
</dbReference>
<dbReference type="EMBL" id="BDOQ01000009">
    <property type="protein sequence ID" value="GBG14649.1"/>
    <property type="molecule type" value="Genomic_DNA"/>
</dbReference>
<evidence type="ECO:0000256" key="7">
    <source>
        <dbReference type="SAM" id="SignalP"/>
    </source>
</evidence>
<feature type="signal peptide" evidence="7">
    <location>
        <begin position="1"/>
        <end position="23"/>
    </location>
</feature>
<keyword evidence="2 6" id="KW-0349">Heme</keyword>
<protein>
    <submittedName>
        <fullName evidence="9">Cytochrome c</fullName>
    </submittedName>
</protein>
<evidence type="ECO:0000256" key="2">
    <source>
        <dbReference type="ARBA" id="ARBA00022617"/>
    </source>
</evidence>
<organism evidence="9 10">
    <name type="scientific">Novimethylophilus kurashikiensis</name>
    <dbReference type="NCBI Taxonomy" id="1825523"/>
    <lineage>
        <taxon>Bacteria</taxon>
        <taxon>Pseudomonadati</taxon>
        <taxon>Pseudomonadota</taxon>
        <taxon>Betaproteobacteria</taxon>
        <taxon>Nitrosomonadales</taxon>
        <taxon>Methylophilaceae</taxon>
        <taxon>Novimethylophilus</taxon>
    </lineage>
</organism>
<evidence type="ECO:0000313" key="9">
    <source>
        <dbReference type="EMBL" id="GBG14649.1"/>
    </source>
</evidence>
<evidence type="ECO:0000256" key="5">
    <source>
        <dbReference type="ARBA" id="ARBA00023004"/>
    </source>
</evidence>
<feature type="chain" id="PRO_5015355269" evidence="7">
    <location>
        <begin position="24"/>
        <end position="125"/>
    </location>
</feature>
<feature type="domain" description="Cytochrome c" evidence="8">
    <location>
        <begin position="25"/>
        <end position="125"/>
    </location>
</feature>
<dbReference type="GO" id="GO:0046872">
    <property type="term" value="F:metal ion binding"/>
    <property type="evidence" value="ECO:0007669"/>
    <property type="project" value="UniProtKB-KW"/>
</dbReference>
<dbReference type="Pfam" id="PF00034">
    <property type="entry name" value="Cytochrom_C"/>
    <property type="match status" value="1"/>
</dbReference>
<proteinExistence type="predicted"/>
<dbReference type="SUPFAM" id="SSF46626">
    <property type="entry name" value="Cytochrome c"/>
    <property type="match status" value="1"/>
</dbReference>